<name>A0AAV5UJ59_9BILA</name>
<comment type="caution">
    <text evidence="2">The sequence shown here is derived from an EMBL/GenBank/DDBJ whole genome shotgun (WGS) entry which is preliminary data.</text>
</comment>
<evidence type="ECO:0000256" key="1">
    <source>
        <dbReference type="SAM" id="MobiDB-lite"/>
    </source>
</evidence>
<feature type="compositionally biased region" description="Basic and acidic residues" evidence="1">
    <location>
        <begin position="14"/>
        <end position="25"/>
    </location>
</feature>
<evidence type="ECO:0000313" key="3">
    <source>
        <dbReference type="Proteomes" id="UP001432027"/>
    </source>
</evidence>
<protein>
    <recommendedName>
        <fullName evidence="4">Chromo domain-containing protein</fullName>
    </recommendedName>
</protein>
<gene>
    <name evidence="2" type="ORF">PENTCL1PPCAC_28836</name>
</gene>
<evidence type="ECO:0000313" key="2">
    <source>
        <dbReference type="EMBL" id="GMT06662.1"/>
    </source>
</evidence>
<dbReference type="EMBL" id="BTSX01000006">
    <property type="protein sequence ID" value="GMT06662.1"/>
    <property type="molecule type" value="Genomic_DNA"/>
</dbReference>
<accession>A0AAV5UJ59</accession>
<proteinExistence type="predicted"/>
<organism evidence="2 3">
    <name type="scientific">Pristionchus entomophagus</name>
    <dbReference type="NCBI Taxonomy" id="358040"/>
    <lineage>
        <taxon>Eukaryota</taxon>
        <taxon>Metazoa</taxon>
        <taxon>Ecdysozoa</taxon>
        <taxon>Nematoda</taxon>
        <taxon>Chromadorea</taxon>
        <taxon>Rhabditida</taxon>
        <taxon>Rhabditina</taxon>
        <taxon>Diplogasteromorpha</taxon>
        <taxon>Diplogasteroidea</taxon>
        <taxon>Neodiplogasteridae</taxon>
        <taxon>Pristionchus</taxon>
    </lineage>
</organism>
<dbReference type="Gene3D" id="2.40.50.40">
    <property type="match status" value="1"/>
</dbReference>
<dbReference type="AlphaFoldDB" id="A0AAV5UJ59"/>
<reference evidence="2" key="1">
    <citation type="submission" date="2023-10" db="EMBL/GenBank/DDBJ databases">
        <title>Genome assembly of Pristionchus species.</title>
        <authorList>
            <person name="Yoshida K."/>
            <person name="Sommer R.J."/>
        </authorList>
    </citation>
    <scope>NUCLEOTIDE SEQUENCE</scope>
    <source>
        <strain evidence="2">RS0144</strain>
    </source>
</reference>
<feature type="non-terminal residue" evidence="2">
    <location>
        <position position="1"/>
    </location>
</feature>
<dbReference type="SUPFAM" id="SSF54160">
    <property type="entry name" value="Chromo domain-like"/>
    <property type="match status" value="1"/>
</dbReference>
<feature type="region of interest" description="Disordered" evidence="1">
    <location>
        <begin position="1"/>
        <end position="25"/>
    </location>
</feature>
<evidence type="ECO:0008006" key="4">
    <source>
        <dbReference type="Google" id="ProtNLM"/>
    </source>
</evidence>
<sequence>CQKNSISFAPRPAHPGEKDLPKHERRRLSEIDQITGFRHEDASHINHEEEVPEGEGEFLIKWKGREQPDWVHADDVFQYGVSAVRKYFEQVREQRDTHANKFMNTITHISSLNDIICDGIMDETETHYKMNVVGLSEDFIYELSHPEWGKNINKLFEIVREDGQTHVWVNHIHAKYMFRKSVIEFEREKRRMPSVEEIEEMDMLDFARYLMRKDDGFYE</sequence>
<keyword evidence="3" id="KW-1185">Reference proteome</keyword>
<dbReference type="Proteomes" id="UP001432027">
    <property type="component" value="Unassembled WGS sequence"/>
</dbReference>
<dbReference type="InterPro" id="IPR016197">
    <property type="entry name" value="Chromo-like_dom_sf"/>
</dbReference>
<feature type="non-terminal residue" evidence="2">
    <location>
        <position position="219"/>
    </location>
</feature>